<accession>A0A816MQW4</accession>
<dbReference type="Proteomes" id="UP000676336">
    <property type="component" value="Unassembled WGS sequence"/>
</dbReference>
<evidence type="ECO:0000313" key="6">
    <source>
        <dbReference type="EMBL" id="CAF4614774.1"/>
    </source>
</evidence>
<dbReference type="Proteomes" id="UP000663855">
    <property type="component" value="Unassembled WGS sequence"/>
</dbReference>
<feature type="domain" description="HORMA" evidence="1">
    <location>
        <begin position="26"/>
        <end position="93"/>
    </location>
</feature>
<proteinExistence type="predicted"/>
<evidence type="ECO:0000313" key="5">
    <source>
        <dbReference type="EMBL" id="CAF4570842.1"/>
    </source>
</evidence>
<dbReference type="Proteomes" id="UP000681967">
    <property type="component" value="Unassembled WGS sequence"/>
</dbReference>
<dbReference type="EMBL" id="CAJNRE010002938">
    <property type="protein sequence ID" value="CAF1998505.1"/>
    <property type="molecule type" value="Genomic_DNA"/>
</dbReference>
<dbReference type="Proteomes" id="UP000681720">
    <property type="component" value="Unassembled WGS sequence"/>
</dbReference>
<comment type="caution">
    <text evidence="3">The sequence shown here is derived from an EMBL/GenBank/DDBJ whole genome shotgun (WGS) entry which is preliminary data.</text>
</comment>
<dbReference type="EMBL" id="CAJNOV010000944">
    <property type="protein sequence ID" value="CAF1043776.1"/>
    <property type="molecule type" value="Genomic_DNA"/>
</dbReference>
<gene>
    <name evidence="5" type="ORF">BYL167_LOCUS38904</name>
    <name evidence="2" type="ORF">CJN711_LOCUS4403</name>
    <name evidence="4" type="ORF">GIL414_LOCUS37415</name>
    <name evidence="3" type="ORF">MBJ925_LOCUS8121</name>
    <name evidence="6" type="ORF">SMN809_LOCUS39618</name>
</gene>
<feature type="non-terminal residue" evidence="3">
    <location>
        <position position="1"/>
    </location>
</feature>
<dbReference type="PROSITE" id="PS50815">
    <property type="entry name" value="HORMA"/>
    <property type="match status" value="1"/>
</dbReference>
<evidence type="ECO:0000313" key="4">
    <source>
        <dbReference type="EMBL" id="CAF4564970.1"/>
    </source>
</evidence>
<dbReference type="Gene3D" id="3.30.900.10">
    <property type="entry name" value="HORMA domain"/>
    <property type="match status" value="1"/>
</dbReference>
<dbReference type="EMBL" id="CAJOBI010106855">
    <property type="protein sequence ID" value="CAF4614774.1"/>
    <property type="molecule type" value="Genomic_DNA"/>
</dbReference>
<sequence length="93" mass="11147">MEISANTHPYRRQHGEIRLLEKQIRPEIFERCLKFIDIVINQIIYQENIYPSKLFIPRQMYRSLVYQCVDRDISSYITLCVASLRDLLSQQLA</sequence>
<protein>
    <recommendedName>
        <fullName evidence="1">HORMA domain-containing protein</fullName>
    </recommendedName>
</protein>
<reference evidence="3" key="1">
    <citation type="submission" date="2021-02" db="EMBL/GenBank/DDBJ databases">
        <authorList>
            <person name="Nowell W R."/>
        </authorList>
    </citation>
    <scope>NUCLEOTIDE SEQUENCE</scope>
</reference>
<dbReference type="EMBL" id="CAJOBH010092236">
    <property type="protein sequence ID" value="CAF4570842.1"/>
    <property type="molecule type" value="Genomic_DNA"/>
</dbReference>
<dbReference type="InterPro" id="IPR036570">
    <property type="entry name" value="HORMA_dom_sf"/>
</dbReference>
<evidence type="ECO:0000313" key="7">
    <source>
        <dbReference type="Proteomes" id="UP000663824"/>
    </source>
</evidence>
<dbReference type="AlphaFoldDB" id="A0A816MQW4"/>
<dbReference type="EMBL" id="CAJOBJ010096042">
    <property type="protein sequence ID" value="CAF4564970.1"/>
    <property type="molecule type" value="Genomic_DNA"/>
</dbReference>
<evidence type="ECO:0000259" key="1">
    <source>
        <dbReference type="PROSITE" id="PS50815"/>
    </source>
</evidence>
<name>A0A816MQW4_9BILA</name>
<organism evidence="3 7">
    <name type="scientific">Rotaria magnacalcarata</name>
    <dbReference type="NCBI Taxonomy" id="392030"/>
    <lineage>
        <taxon>Eukaryota</taxon>
        <taxon>Metazoa</taxon>
        <taxon>Spiralia</taxon>
        <taxon>Gnathifera</taxon>
        <taxon>Rotifera</taxon>
        <taxon>Eurotatoria</taxon>
        <taxon>Bdelloidea</taxon>
        <taxon>Philodinida</taxon>
        <taxon>Philodinidae</taxon>
        <taxon>Rotaria</taxon>
    </lineage>
</organism>
<evidence type="ECO:0000313" key="3">
    <source>
        <dbReference type="EMBL" id="CAF1998505.1"/>
    </source>
</evidence>
<evidence type="ECO:0000313" key="2">
    <source>
        <dbReference type="EMBL" id="CAF1043776.1"/>
    </source>
</evidence>
<dbReference type="Proteomes" id="UP000663824">
    <property type="component" value="Unassembled WGS sequence"/>
</dbReference>
<dbReference type="InterPro" id="IPR003511">
    <property type="entry name" value="HORMA_dom"/>
</dbReference>
<dbReference type="SUPFAM" id="SSF56019">
    <property type="entry name" value="The spindle assembly checkpoint protein mad2"/>
    <property type="match status" value="1"/>
</dbReference>